<evidence type="ECO:0000313" key="3">
    <source>
        <dbReference type="Proteomes" id="UP000034032"/>
    </source>
</evidence>
<dbReference type="InterPro" id="IPR006224">
    <property type="entry name" value="PsdUridine_synth_RluA-like_CS"/>
</dbReference>
<proteinExistence type="predicted"/>
<comment type="caution">
    <text evidence="2">The sequence shown here is derived from an EMBL/GenBank/DDBJ whole genome shotgun (WGS) entry which is preliminary data.</text>
</comment>
<dbReference type="CDD" id="cd02869">
    <property type="entry name" value="PseudoU_synth_RluA_like"/>
    <property type="match status" value="1"/>
</dbReference>
<dbReference type="GO" id="GO:0140098">
    <property type="term" value="F:catalytic activity, acting on RNA"/>
    <property type="evidence" value="ECO:0007669"/>
    <property type="project" value="UniProtKB-ARBA"/>
</dbReference>
<gene>
    <name evidence="2" type="ORF">UW79_C0001G0038</name>
</gene>
<accession>A0A0G1MPP8</accession>
<dbReference type="InterPro" id="IPR020103">
    <property type="entry name" value="PsdUridine_synth_cat_dom_sf"/>
</dbReference>
<dbReference type="InterPro" id="IPR006145">
    <property type="entry name" value="PsdUridine_synth_RsuA/RluA"/>
</dbReference>
<evidence type="ECO:0000259" key="1">
    <source>
        <dbReference type="Pfam" id="PF00849"/>
    </source>
</evidence>
<dbReference type="SUPFAM" id="SSF55120">
    <property type="entry name" value="Pseudouridine synthase"/>
    <property type="match status" value="1"/>
</dbReference>
<dbReference type="GO" id="GO:0001522">
    <property type="term" value="P:pseudouridine synthesis"/>
    <property type="evidence" value="ECO:0007669"/>
    <property type="project" value="InterPro"/>
</dbReference>
<dbReference type="EMBL" id="LCJR01000001">
    <property type="protein sequence ID" value="KKT82782.1"/>
    <property type="molecule type" value="Genomic_DNA"/>
</dbReference>
<name>A0A0G1MPP8_9BACT</name>
<dbReference type="AlphaFoldDB" id="A0A0G1MPP8"/>
<dbReference type="GO" id="GO:0006396">
    <property type="term" value="P:RNA processing"/>
    <property type="evidence" value="ECO:0007669"/>
    <property type="project" value="UniProtKB-ARBA"/>
</dbReference>
<dbReference type="PATRIC" id="fig|1619025.3.peg.40"/>
<dbReference type="GO" id="GO:0009982">
    <property type="term" value="F:pseudouridine synthase activity"/>
    <property type="evidence" value="ECO:0007669"/>
    <property type="project" value="InterPro"/>
</dbReference>
<dbReference type="PROSITE" id="PS01129">
    <property type="entry name" value="PSI_RLU"/>
    <property type="match status" value="1"/>
</dbReference>
<sequence length="254" mass="28792">MLSAKNLEILYEDNHLIAVYKPAGVLVQPVRSKTSFRMSADMPLASRTSNGFQPASSKSIGDHSLFGEVKEYLKKKYNKPGNVFLGIVHRLDRPVAGIVLFAKTSKGASRLSEQFRSRDVSKIYHAVVVGRMDPANGILRHSLVKKEDERIAEVSDEGKESELYYETVRANDKFSLLKIEPKTGRFHQIRVQLSESGHPIAGDTKYGFKNEDLRFKNGRDIALCATEVTFRTATTEEFKTIKIDYPAEWKEFFR</sequence>
<protein>
    <submittedName>
        <fullName evidence="2">Pseudouridine synthase</fullName>
    </submittedName>
</protein>
<reference evidence="2 3" key="1">
    <citation type="journal article" date="2015" name="Nature">
        <title>rRNA introns, odd ribosomes, and small enigmatic genomes across a large radiation of phyla.</title>
        <authorList>
            <person name="Brown C.T."/>
            <person name="Hug L.A."/>
            <person name="Thomas B.C."/>
            <person name="Sharon I."/>
            <person name="Castelle C.J."/>
            <person name="Singh A."/>
            <person name="Wilkins M.J."/>
            <person name="Williams K.H."/>
            <person name="Banfield J.F."/>
        </authorList>
    </citation>
    <scope>NUCLEOTIDE SEQUENCE [LARGE SCALE GENOMIC DNA]</scope>
</reference>
<dbReference type="Pfam" id="PF00849">
    <property type="entry name" value="PseudoU_synth_2"/>
    <property type="match status" value="1"/>
</dbReference>
<dbReference type="Gene3D" id="3.30.2350.10">
    <property type="entry name" value="Pseudouridine synthase"/>
    <property type="match status" value="1"/>
</dbReference>
<dbReference type="GO" id="GO:0003723">
    <property type="term" value="F:RNA binding"/>
    <property type="evidence" value="ECO:0007669"/>
    <property type="project" value="InterPro"/>
</dbReference>
<dbReference type="PANTHER" id="PTHR21600">
    <property type="entry name" value="MITOCHONDRIAL RNA PSEUDOURIDINE SYNTHASE"/>
    <property type="match status" value="1"/>
</dbReference>
<evidence type="ECO:0000313" key="2">
    <source>
        <dbReference type="EMBL" id="KKT82782.1"/>
    </source>
</evidence>
<dbReference type="Proteomes" id="UP000034032">
    <property type="component" value="Unassembled WGS sequence"/>
</dbReference>
<feature type="domain" description="Pseudouridine synthase RsuA/RluA-like" evidence="1">
    <location>
        <begin position="15"/>
        <end position="194"/>
    </location>
</feature>
<dbReference type="InterPro" id="IPR050188">
    <property type="entry name" value="RluA_PseudoU_synthase"/>
</dbReference>
<organism evidence="2 3">
    <name type="scientific">Candidatus Yanofskybacteria bacterium GW2011_GWA2_44_9</name>
    <dbReference type="NCBI Taxonomy" id="1619025"/>
    <lineage>
        <taxon>Bacteria</taxon>
        <taxon>Candidatus Yanofskyibacteriota</taxon>
    </lineage>
</organism>